<comment type="caution">
    <text evidence="5">The sequence shown here is derived from an EMBL/GenBank/DDBJ whole genome shotgun (WGS) entry which is preliminary data.</text>
</comment>
<dbReference type="OrthoDB" id="6670788at2"/>
<reference evidence="6" key="1">
    <citation type="journal article" date="2017" name="Genome Announc.">
        <title>Draft Genome Sequence of Terrimicrobium sacchariphilum NM-5T, a Facultative Anaerobic Soil Bacterium of the Class Spartobacteria.</title>
        <authorList>
            <person name="Qiu Y.L."/>
            <person name="Tourlousse D.M."/>
            <person name="Matsuura N."/>
            <person name="Ohashi A."/>
            <person name="Sekiguchi Y."/>
        </authorList>
    </citation>
    <scope>NUCLEOTIDE SEQUENCE [LARGE SCALE GENOMIC DNA]</scope>
    <source>
        <strain evidence="6">NM-5</strain>
    </source>
</reference>
<proteinExistence type="predicted"/>
<evidence type="ECO:0000313" key="5">
    <source>
        <dbReference type="EMBL" id="GAT31549.1"/>
    </source>
</evidence>
<evidence type="ECO:0000256" key="2">
    <source>
        <dbReference type="ARBA" id="ARBA00023125"/>
    </source>
</evidence>
<keyword evidence="2 5" id="KW-0238">DNA-binding</keyword>
<dbReference type="PROSITE" id="PS01124">
    <property type="entry name" value="HTH_ARAC_FAMILY_2"/>
    <property type="match status" value="1"/>
</dbReference>
<dbReference type="Pfam" id="PF12833">
    <property type="entry name" value="HTH_18"/>
    <property type="match status" value="1"/>
</dbReference>
<dbReference type="InParanoid" id="A0A146G0Y7"/>
<name>A0A146G0Y7_TERSA</name>
<dbReference type="SMART" id="SM00342">
    <property type="entry name" value="HTH_ARAC"/>
    <property type="match status" value="1"/>
</dbReference>
<dbReference type="SUPFAM" id="SSF46689">
    <property type="entry name" value="Homeodomain-like"/>
    <property type="match status" value="2"/>
</dbReference>
<dbReference type="InterPro" id="IPR018062">
    <property type="entry name" value="HTH_AraC-typ_CS"/>
</dbReference>
<dbReference type="PRINTS" id="PR00032">
    <property type="entry name" value="HTHARAC"/>
</dbReference>
<dbReference type="InterPro" id="IPR009057">
    <property type="entry name" value="Homeodomain-like_sf"/>
</dbReference>
<evidence type="ECO:0000313" key="6">
    <source>
        <dbReference type="Proteomes" id="UP000076023"/>
    </source>
</evidence>
<dbReference type="Gene3D" id="1.10.10.60">
    <property type="entry name" value="Homeodomain-like"/>
    <property type="match status" value="1"/>
</dbReference>
<gene>
    <name evidence="5" type="ORF">TSACC_198</name>
</gene>
<dbReference type="EMBL" id="BDCO01000001">
    <property type="protein sequence ID" value="GAT31549.1"/>
    <property type="molecule type" value="Genomic_DNA"/>
</dbReference>
<feature type="domain" description="HTH araC/xylS-type" evidence="4">
    <location>
        <begin position="158"/>
        <end position="256"/>
    </location>
</feature>
<keyword evidence="6" id="KW-1185">Reference proteome</keyword>
<protein>
    <submittedName>
        <fullName evidence="5">AraC-type DNA-binding protein</fullName>
    </submittedName>
</protein>
<sequence>MLVKSSTPYELLGVAMYYQPEGSEPDYDVVTDGIERVELVIGGRGWLRTPDGYLEIKPGHLLWHITGEETISRSDWKNPYFCLSLHLRVASGHSRPCPRISVWSDLESARVFCDQAVRWNADETVSRDGLVQFIIGSMLIQASQSARQESVKVPMRVSRALQAIEYRHCEKISVPQVARAAGVSCSHLHALFREYFNASPHEMIVKYRLRSAREQLAGTDRSIKEIALGCGFTSAAAFCHTFRSRSGETPLAYRKRQLGR</sequence>
<dbReference type="GO" id="GO:0043565">
    <property type="term" value="F:sequence-specific DNA binding"/>
    <property type="evidence" value="ECO:0007669"/>
    <property type="project" value="InterPro"/>
</dbReference>
<keyword evidence="3" id="KW-0804">Transcription</keyword>
<accession>A0A146G0Y7</accession>
<dbReference type="AlphaFoldDB" id="A0A146G0Y7"/>
<dbReference type="InterPro" id="IPR018060">
    <property type="entry name" value="HTH_AraC"/>
</dbReference>
<evidence type="ECO:0000256" key="3">
    <source>
        <dbReference type="ARBA" id="ARBA00023163"/>
    </source>
</evidence>
<dbReference type="PROSITE" id="PS00041">
    <property type="entry name" value="HTH_ARAC_FAMILY_1"/>
    <property type="match status" value="1"/>
</dbReference>
<dbReference type="Proteomes" id="UP000076023">
    <property type="component" value="Unassembled WGS sequence"/>
</dbReference>
<evidence type="ECO:0000259" key="4">
    <source>
        <dbReference type="PROSITE" id="PS01124"/>
    </source>
</evidence>
<dbReference type="STRING" id="690879.TSACC_198"/>
<keyword evidence="1" id="KW-0805">Transcription regulation</keyword>
<dbReference type="InterPro" id="IPR050204">
    <property type="entry name" value="AraC_XylS_family_regulators"/>
</dbReference>
<organism evidence="5 6">
    <name type="scientific">Terrimicrobium sacchariphilum</name>
    <dbReference type="NCBI Taxonomy" id="690879"/>
    <lineage>
        <taxon>Bacteria</taxon>
        <taxon>Pseudomonadati</taxon>
        <taxon>Verrucomicrobiota</taxon>
        <taxon>Terrimicrobiia</taxon>
        <taxon>Terrimicrobiales</taxon>
        <taxon>Terrimicrobiaceae</taxon>
        <taxon>Terrimicrobium</taxon>
    </lineage>
</organism>
<dbReference type="InterPro" id="IPR020449">
    <property type="entry name" value="Tscrpt_reg_AraC-type_HTH"/>
</dbReference>
<evidence type="ECO:0000256" key="1">
    <source>
        <dbReference type="ARBA" id="ARBA00023015"/>
    </source>
</evidence>
<dbReference type="GO" id="GO:0003700">
    <property type="term" value="F:DNA-binding transcription factor activity"/>
    <property type="evidence" value="ECO:0007669"/>
    <property type="project" value="InterPro"/>
</dbReference>
<dbReference type="PANTHER" id="PTHR46796">
    <property type="entry name" value="HTH-TYPE TRANSCRIPTIONAL ACTIVATOR RHAS-RELATED"/>
    <property type="match status" value="1"/>
</dbReference>